<feature type="domain" description="Molybdopterin cofactor biosynthesis C (MoaC)" evidence="3">
    <location>
        <begin position="16"/>
        <end position="73"/>
    </location>
</feature>
<evidence type="ECO:0000313" key="5">
    <source>
        <dbReference type="Proteomes" id="UP000267027"/>
    </source>
</evidence>
<keyword evidence="5" id="KW-1185">Reference proteome</keyword>
<dbReference type="WBParaSite" id="ACOC_0000834101-mRNA-1">
    <property type="protein sequence ID" value="ACOC_0000834101-mRNA-1"/>
    <property type="gene ID" value="ACOC_0000834101"/>
</dbReference>
<organism evidence="6">
    <name type="scientific">Angiostrongylus costaricensis</name>
    <name type="common">Nematode worm</name>
    <dbReference type="NCBI Taxonomy" id="334426"/>
    <lineage>
        <taxon>Eukaryota</taxon>
        <taxon>Metazoa</taxon>
        <taxon>Ecdysozoa</taxon>
        <taxon>Nematoda</taxon>
        <taxon>Chromadorea</taxon>
        <taxon>Rhabditida</taxon>
        <taxon>Rhabditina</taxon>
        <taxon>Rhabditomorpha</taxon>
        <taxon>Strongyloidea</taxon>
        <taxon>Metastrongylidae</taxon>
        <taxon>Angiostrongylus</taxon>
    </lineage>
</organism>
<reference evidence="4 5" key="2">
    <citation type="submission" date="2018-11" db="EMBL/GenBank/DDBJ databases">
        <authorList>
            <consortium name="Pathogen Informatics"/>
        </authorList>
    </citation>
    <scope>NUCLEOTIDE SEQUENCE [LARGE SCALE GENOMIC DNA]</scope>
    <source>
        <strain evidence="4 5">Costa Rica</strain>
    </source>
</reference>
<dbReference type="Pfam" id="PF01967">
    <property type="entry name" value="MoaC"/>
    <property type="match status" value="1"/>
</dbReference>
<comment type="pathway">
    <text evidence="1">Cofactor biosynthesis; molybdopterin biosynthesis.</text>
</comment>
<reference evidence="6" key="1">
    <citation type="submission" date="2017-02" db="UniProtKB">
        <authorList>
            <consortium name="WormBaseParasite"/>
        </authorList>
    </citation>
    <scope>IDENTIFICATION</scope>
</reference>
<keyword evidence="2" id="KW-0501">Molybdenum cofactor biosynthesis</keyword>
<evidence type="ECO:0000313" key="4">
    <source>
        <dbReference type="EMBL" id="VDM59927.1"/>
    </source>
</evidence>
<dbReference type="UniPathway" id="UPA00344"/>
<evidence type="ECO:0000256" key="1">
    <source>
        <dbReference type="ARBA" id="ARBA00005046"/>
    </source>
</evidence>
<name>A0A0R3PRZ3_ANGCS</name>
<dbReference type="InterPro" id="IPR002820">
    <property type="entry name" value="Mopterin_CF_biosynth-C_dom"/>
</dbReference>
<dbReference type="SUPFAM" id="SSF55040">
    <property type="entry name" value="Molybdenum cofactor biosynthesis protein C, MoaC"/>
    <property type="match status" value="1"/>
</dbReference>
<dbReference type="EMBL" id="UYYA01004145">
    <property type="protein sequence ID" value="VDM59927.1"/>
    <property type="molecule type" value="Genomic_DNA"/>
</dbReference>
<evidence type="ECO:0000313" key="6">
    <source>
        <dbReference type="WBParaSite" id="ACOC_0000834101-mRNA-1"/>
    </source>
</evidence>
<sequence>MDALRFNLAQKLCFQSQSILFIRSTARTTANTGIEMEALTACAVAALTVYDMCKAVTQEMVICDIRLVSKTGGRSVHKIVGDF</sequence>
<evidence type="ECO:0000259" key="3">
    <source>
        <dbReference type="Pfam" id="PF01967"/>
    </source>
</evidence>
<protein>
    <submittedName>
        <fullName evidence="6">MoaC domain-containing protein</fullName>
    </submittedName>
</protein>
<dbReference type="OrthoDB" id="429626at2759"/>
<gene>
    <name evidence="4" type="ORF">ACOC_LOCUS8342</name>
</gene>
<evidence type="ECO:0000256" key="2">
    <source>
        <dbReference type="ARBA" id="ARBA00023150"/>
    </source>
</evidence>
<dbReference type="AlphaFoldDB" id="A0A0R3PRZ3"/>
<dbReference type="InterPro" id="IPR036522">
    <property type="entry name" value="MoaC_sf"/>
</dbReference>
<dbReference type="Proteomes" id="UP000267027">
    <property type="component" value="Unassembled WGS sequence"/>
</dbReference>
<proteinExistence type="predicted"/>
<dbReference type="Gene3D" id="3.30.70.640">
    <property type="entry name" value="Molybdopterin cofactor biosynthesis C (MoaC) domain"/>
    <property type="match status" value="1"/>
</dbReference>
<dbReference type="GO" id="GO:0006777">
    <property type="term" value="P:Mo-molybdopterin cofactor biosynthetic process"/>
    <property type="evidence" value="ECO:0007669"/>
    <property type="project" value="UniProtKB-KW"/>
</dbReference>
<accession>A0A0R3PRZ3</accession>
<dbReference type="STRING" id="334426.A0A0R3PRZ3"/>